<name>A0A814PCA1_9BILA</name>
<accession>A0A814PCA1</accession>
<reference evidence="1" key="1">
    <citation type="submission" date="2021-02" db="EMBL/GenBank/DDBJ databases">
        <authorList>
            <person name="Nowell W R."/>
        </authorList>
    </citation>
    <scope>NUCLEOTIDE SEQUENCE</scope>
    <source>
        <strain evidence="1">Ploen Becks lab</strain>
    </source>
</reference>
<dbReference type="Proteomes" id="UP000663879">
    <property type="component" value="Unassembled WGS sequence"/>
</dbReference>
<organism evidence="1 2">
    <name type="scientific">Brachionus calyciflorus</name>
    <dbReference type="NCBI Taxonomy" id="104777"/>
    <lineage>
        <taxon>Eukaryota</taxon>
        <taxon>Metazoa</taxon>
        <taxon>Spiralia</taxon>
        <taxon>Gnathifera</taxon>
        <taxon>Rotifera</taxon>
        <taxon>Eurotatoria</taxon>
        <taxon>Monogononta</taxon>
        <taxon>Pseudotrocha</taxon>
        <taxon>Ploima</taxon>
        <taxon>Brachionidae</taxon>
        <taxon>Brachionus</taxon>
    </lineage>
</organism>
<dbReference type="OrthoDB" id="6750869at2759"/>
<evidence type="ECO:0000313" key="2">
    <source>
        <dbReference type="Proteomes" id="UP000663879"/>
    </source>
</evidence>
<dbReference type="EMBL" id="CAJNOC010007653">
    <property type="protein sequence ID" value="CAF1102724.1"/>
    <property type="molecule type" value="Genomic_DNA"/>
</dbReference>
<keyword evidence="2" id="KW-1185">Reference proteome</keyword>
<dbReference type="AlphaFoldDB" id="A0A814PCA1"/>
<proteinExistence type="predicted"/>
<comment type="caution">
    <text evidence="1">The sequence shown here is derived from an EMBL/GenBank/DDBJ whole genome shotgun (WGS) entry which is preliminary data.</text>
</comment>
<evidence type="ECO:0000313" key="1">
    <source>
        <dbReference type="EMBL" id="CAF1102724.1"/>
    </source>
</evidence>
<protein>
    <submittedName>
        <fullName evidence="1">Uncharacterized protein</fullName>
    </submittedName>
</protein>
<gene>
    <name evidence="1" type="ORF">OXX778_LOCUS21234</name>
</gene>
<sequence length="252" mass="28984">MEIDQTGGVLNYQIDNTFNNYNKKFNCTTSTYNISFSTNAKTFTEAHSDIENAFKALHAEFSSKMREKDKIRVVFFHDSLDRPISLPFMSKTQLTPVGLLENFEHVAQSYKSVKLNENNNLTASVVIAHLPIGSGRKMTKLVRKRNYLKKIDRQKDVNFSAFQEFGNKKTGIKTVFNYDNRFALRAILIAKAYSDKDPYRFELCKPNNRVLNAKVEFVASSLNLPDNAYGIEEIKLIENYLKDYQITVINCD</sequence>